<dbReference type="EMBL" id="CP001994">
    <property type="protein sequence ID" value="ADE35860.1"/>
    <property type="molecule type" value="Genomic_DNA"/>
</dbReference>
<dbReference type="GeneID" id="25394403"/>
<dbReference type="STRING" id="547558.Mmah_0328"/>
<accession>D5E9K9</accession>
<dbReference type="InterPro" id="IPR008930">
    <property type="entry name" value="Terpenoid_cyclase/PrenylTrfase"/>
</dbReference>
<dbReference type="OrthoDB" id="120826at2157"/>
<dbReference type="Gene3D" id="1.50.10.20">
    <property type="match status" value="1"/>
</dbReference>
<dbReference type="CDD" id="cd00688">
    <property type="entry name" value="ISOPREN_C2_like"/>
    <property type="match status" value="1"/>
</dbReference>
<reference evidence="1 2" key="1">
    <citation type="submission" date="2010-03" db="EMBL/GenBank/DDBJ databases">
        <title>The complete genome of Methanohalophilus mahii DSM 5219.</title>
        <authorList>
            <consortium name="US DOE Joint Genome Institute (JGI-PGF)"/>
            <person name="Lucas S."/>
            <person name="Copeland A."/>
            <person name="Lapidus A."/>
            <person name="Glavina del Rio T."/>
            <person name="Dalin E."/>
            <person name="Tice H."/>
            <person name="Bruce D."/>
            <person name="Goodwin L."/>
            <person name="Pitluck S."/>
            <person name="Kyrpides N."/>
            <person name="Mavromatis K."/>
            <person name="Ivanova N."/>
            <person name="Lykidis A."/>
            <person name="Saunders E."/>
            <person name="Brettin T."/>
            <person name="Detter J.C."/>
            <person name="Han C."/>
            <person name="Land M."/>
            <person name="Hauser L."/>
            <person name="Markowitz V."/>
            <person name="Cheng J.-F."/>
            <person name="Hugenholtz P."/>
            <person name="Woyke T."/>
            <person name="Wu D."/>
            <person name="Spring S."/>
            <person name="Schneider S."/>
            <person name="Schroeder M."/>
            <person name="Klenk H.-P."/>
            <person name="Eisen J.A."/>
        </authorList>
    </citation>
    <scope>NUCLEOTIDE SEQUENCE [LARGE SCALE GENOMIC DNA]</scope>
    <source>
        <strain evidence="2">ATCC 35705 / DSM 5219 / SLP</strain>
    </source>
</reference>
<evidence type="ECO:0000313" key="1">
    <source>
        <dbReference type="EMBL" id="ADE35860.1"/>
    </source>
</evidence>
<organism evidence="1 2">
    <name type="scientific">Methanohalophilus mahii (strain ATCC 35705 / DSM 5219 / SLP)</name>
    <dbReference type="NCBI Taxonomy" id="547558"/>
    <lineage>
        <taxon>Archaea</taxon>
        <taxon>Methanobacteriati</taxon>
        <taxon>Methanobacteriota</taxon>
        <taxon>Stenosarchaea group</taxon>
        <taxon>Methanomicrobia</taxon>
        <taxon>Methanosarcinales</taxon>
        <taxon>Methanosarcinaceae</taxon>
        <taxon>Methanohalophilus</taxon>
    </lineage>
</organism>
<keyword evidence="2" id="KW-1185">Reference proteome</keyword>
<evidence type="ECO:0008006" key="3">
    <source>
        <dbReference type="Google" id="ProtNLM"/>
    </source>
</evidence>
<gene>
    <name evidence="1" type="ordered locus">Mmah_0328</name>
</gene>
<name>D5E9K9_METMS</name>
<dbReference type="SUPFAM" id="SSF48239">
    <property type="entry name" value="Terpenoid cyclases/Protein prenyltransferases"/>
    <property type="match status" value="1"/>
</dbReference>
<dbReference type="RefSeq" id="WP_013036803.1">
    <property type="nucleotide sequence ID" value="NC_014002.1"/>
</dbReference>
<dbReference type="KEGG" id="mmh:Mmah_0328"/>
<dbReference type="HOGENOM" id="CLU_098180_0_0_2"/>
<sequence length="251" mass="28437">MKNSIKNLSRKPGDCKIQAKEIKYKDAARRGLDWLDESQPVTLKEYARSTTASYHWGRGYTRTSTLIREIHRPQSFREICRGASALATMGIYYPAVTHYIKTKQNNGNLEDIYDRTYALIALADLEVPCPGECQKIIKDFDSTWEHPGTIALIIICLIKQSELTGKDYTDFIREKTDWLLSRVQENGGWKFIATSNLVLQALIMAGRSGEIDQSIRWLLKKQNDNGSWGKNNGDITATAQSLITLALYINA</sequence>
<evidence type="ECO:0000313" key="2">
    <source>
        <dbReference type="Proteomes" id="UP000001059"/>
    </source>
</evidence>
<protein>
    <recommendedName>
        <fullName evidence="3">Prenyltransferase/squalene oxidase</fullName>
    </recommendedName>
</protein>
<dbReference type="Proteomes" id="UP000001059">
    <property type="component" value="Chromosome"/>
</dbReference>
<proteinExistence type="predicted"/>
<dbReference type="AlphaFoldDB" id="D5E9K9"/>